<dbReference type="RefSeq" id="WP_010652982.1">
    <property type="nucleotide sequence ID" value="NZ_JAPHOS010000001.1"/>
</dbReference>
<name>A0A377G7E8_9GAMM</name>
<dbReference type="STRING" id="1094715.GCA_000236165_01678"/>
<reference evidence="3 4" key="1">
    <citation type="submission" date="2018-06" db="EMBL/GenBank/DDBJ databases">
        <authorList>
            <consortium name="Pathogen Informatics"/>
            <person name="Doyle S."/>
        </authorList>
    </citation>
    <scope>NUCLEOTIDE SEQUENCE [LARGE SCALE GENOMIC DNA]</scope>
    <source>
        <strain evidence="3 4">NCTC11370</strain>
    </source>
</reference>
<feature type="compositionally biased region" description="Basic and acidic residues" evidence="1">
    <location>
        <begin position="249"/>
        <end position="273"/>
    </location>
</feature>
<dbReference type="PROSITE" id="PS51186">
    <property type="entry name" value="GNAT"/>
    <property type="match status" value="1"/>
</dbReference>
<gene>
    <name evidence="3" type="ORF">NCTC11370_00743</name>
</gene>
<feature type="domain" description="N-acetyltransferase" evidence="2">
    <location>
        <begin position="23"/>
        <end position="172"/>
    </location>
</feature>
<proteinExistence type="predicted"/>
<feature type="region of interest" description="Disordered" evidence="1">
    <location>
        <begin position="229"/>
        <end position="279"/>
    </location>
</feature>
<dbReference type="AlphaFoldDB" id="A0A377G7E8"/>
<dbReference type="GeneID" id="93292638"/>
<evidence type="ECO:0000313" key="3">
    <source>
        <dbReference type="EMBL" id="STO20684.1"/>
    </source>
</evidence>
<evidence type="ECO:0000259" key="2">
    <source>
        <dbReference type="PROSITE" id="PS51186"/>
    </source>
</evidence>
<organism evidence="3 4">
    <name type="scientific">Fluoribacter dumoffii</name>
    <dbReference type="NCBI Taxonomy" id="463"/>
    <lineage>
        <taxon>Bacteria</taxon>
        <taxon>Pseudomonadati</taxon>
        <taxon>Pseudomonadota</taxon>
        <taxon>Gammaproteobacteria</taxon>
        <taxon>Legionellales</taxon>
        <taxon>Legionellaceae</taxon>
        <taxon>Fluoribacter</taxon>
    </lineage>
</organism>
<dbReference type="EMBL" id="UGGT01000001">
    <property type="protein sequence ID" value="STO20684.1"/>
    <property type="molecule type" value="Genomic_DNA"/>
</dbReference>
<keyword evidence="4" id="KW-1185">Reference proteome</keyword>
<dbReference type="Proteomes" id="UP000254554">
    <property type="component" value="Unassembled WGS sequence"/>
</dbReference>
<dbReference type="InterPro" id="IPR016181">
    <property type="entry name" value="Acyl_CoA_acyltransferase"/>
</dbReference>
<dbReference type="InterPro" id="IPR000182">
    <property type="entry name" value="GNAT_dom"/>
</dbReference>
<dbReference type="SUPFAM" id="SSF55729">
    <property type="entry name" value="Acyl-CoA N-acyltransferases (Nat)"/>
    <property type="match status" value="1"/>
</dbReference>
<protein>
    <submittedName>
        <fullName evidence="3">Acetyltransferase (GNAT) family</fullName>
    </submittedName>
</protein>
<dbReference type="Gene3D" id="3.40.630.30">
    <property type="match status" value="1"/>
</dbReference>
<dbReference type="Pfam" id="PF00583">
    <property type="entry name" value="Acetyltransf_1"/>
    <property type="match status" value="1"/>
</dbReference>
<sequence length="279" mass="32451">MCNDKLDYNVVSPNYVLDYPDSKDIEEFHKHVNHNDAMAEIYFKEGQEELEEDTIKLLKNNGKYQNKKQNRYDLMLVVRDQGKMIGFIELRLTQDSNFISQLFSVFVSEKHRNQGLASLMIVHAFDFFQRTGLTAMTVSPTIDSLVVYNKFGFYPLGYDDVTMEKWFKKTEEERLDQLKEEFSDLLLNLSKEPCQEVFGNQCEKSTKYRGCFNVSPRVSEDAKTNVLNWRKKPSSPPLISNSDLGVLHPSEDTKKRKAETEVRESESTEETTKKKSIHN</sequence>
<accession>A0A377G7E8</accession>
<evidence type="ECO:0000313" key="4">
    <source>
        <dbReference type="Proteomes" id="UP000254554"/>
    </source>
</evidence>
<evidence type="ECO:0000256" key="1">
    <source>
        <dbReference type="SAM" id="MobiDB-lite"/>
    </source>
</evidence>
<dbReference type="OrthoDB" id="5652962at2"/>
<dbReference type="CDD" id="cd04301">
    <property type="entry name" value="NAT_SF"/>
    <property type="match status" value="1"/>
</dbReference>
<dbReference type="GO" id="GO:0016747">
    <property type="term" value="F:acyltransferase activity, transferring groups other than amino-acyl groups"/>
    <property type="evidence" value="ECO:0007669"/>
    <property type="project" value="InterPro"/>
</dbReference>
<keyword evidence="3" id="KW-0808">Transferase</keyword>